<accession>A0AA40SN78</accession>
<reference evidence="3 4" key="1">
    <citation type="submission" date="2020-08" db="EMBL/GenBank/DDBJ databases">
        <title>Sequencing the genomes of 1000 actinobacteria strains.</title>
        <authorList>
            <person name="Klenk H.-P."/>
        </authorList>
    </citation>
    <scope>NUCLEOTIDE SEQUENCE [LARGE SCALE GENOMIC DNA]</scope>
    <source>
        <strain evidence="3 4">DSM 19600</strain>
    </source>
</reference>
<dbReference type="Proteomes" id="UP000549113">
    <property type="component" value="Unassembled WGS sequence"/>
</dbReference>
<dbReference type="InterPro" id="IPR003870">
    <property type="entry name" value="DUF222"/>
</dbReference>
<feature type="domain" description="DUF222" evidence="2">
    <location>
        <begin position="33"/>
        <end position="209"/>
    </location>
</feature>
<protein>
    <recommendedName>
        <fullName evidence="2">DUF222 domain-containing protein</fullName>
    </recommendedName>
</protein>
<evidence type="ECO:0000313" key="4">
    <source>
        <dbReference type="Proteomes" id="UP000549113"/>
    </source>
</evidence>
<keyword evidence="4" id="KW-1185">Reference proteome</keyword>
<name>A0AA40SN78_9MICO</name>
<comment type="caution">
    <text evidence="3">The sequence shown here is derived from an EMBL/GenBank/DDBJ whole genome shotgun (WGS) entry which is preliminary data.</text>
</comment>
<organism evidence="3 4">
    <name type="scientific">Microbacterium invictum</name>
    <dbReference type="NCBI Taxonomy" id="515415"/>
    <lineage>
        <taxon>Bacteria</taxon>
        <taxon>Bacillati</taxon>
        <taxon>Actinomycetota</taxon>
        <taxon>Actinomycetes</taxon>
        <taxon>Micrococcales</taxon>
        <taxon>Microbacteriaceae</taxon>
        <taxon>Microbacterium</taxon>
    </lineage>
</organism>
<gene>
    <name evidence="3" type="ORF">BKA10_001125</name>
</gene>
<evidence type="ECO:0000256" key="1">
    <source>
        <dbReference type="SAM" id="MobiDB-lite"/>
    </source>
</evidence>
<dbReference type="AlphaFoldDB" id="A0AA40SN78"/>
<dbReference type="EMBL" id="JACIFH010000001">
    <property type="protein sequence ID" value="MBB4139331.1"/>
    <property type="molecule type" value="Genomic_DNA"/>
</dbReference>
<dbReference type="RefSeq" id="WP_183499007.1">
    <property type="nucleotide sequence ID" value="NZ_BAABCO010000001.1"/>
</dbReference>
<dbReference type="Pfam" id="PF02720">
    <property type="entry name" value="DUF222"/>
    <property type="match status" value="2"/>
</dbReference>
<proteinExistence type="predicted"/>
<evidence type="ECO:0000259" key="2">
    <source>
        <dbReference type="Pfam" id="PF02720"/>
    </source>
</evidence>
<feature type="compositionally biased region" description="Basic and acidic residues" evidence="1">
    <location>
        <begin position="294"/>
        <end position="305"/>
    </location>
</feature>
<sequence>MGVDATVTTATTRALMDEIVALETQKATIEASIEKSMAALADQMDEAIRRLPSDRQAAEIPLRDICARLAARLRVSDRTIQGRMLTAQTLLNEYPTIVEAWHDGRISRGHVRVITEAGERLSDPEVRATFEQHLLRVAEEESVARTRPVAEIMAERLNPVPFAERHAYARARRTMQLRPLRDAMSRLTLDVPTVIGQGIFDRATQLAKTERFQFDGNVVRELAQKQSMLEVALTVRVRTDLVALSVGTVEFVREGAMPNEDTTGAAPIDEVPPRQASIGEASIGEAPAASAGERATDRPVPRVKDPRTLDQRRVDVAAELLLTGIPIGIDPESALNITTTVRVTVPVLTLVGDDVEPGLAPAELAGRVPIDPATARRLVAKASGWDRVLTHPVTGMVLAVDRYRPTAAQRRYLDARDMQCRFFGCTRPVHECDHDHTIEYSRGGPTDVRCLADECKRHHPLRHHSEWIVIPRADGVFEWIDPGGRRYRDRPAPTVGFLPDSFFQAQHRRDGLARQDDGGPAPF</sequence>
<feature type="domain" description="DUF222" evidence="2">
    <location>
        <begin position="301"/>
        <end position="417"/>
    </location>
</feature>
<feature type="region of interest" description="Disordered" evidence="1">
    <location>
        <begin position="283"/>
        <end position="305"/>
    </location>
</feature>
<evidence type="ECO:0000313" key="3">
    <source>
        <dbReference type="EMBL" id="MBB4139331.1"/>
    </source>
</evidence>